<organism evidence="1 2">
    <name type="scientific">Agrobacterium salinitolerans</name>
    <dbReference type="NCBI Taxonomy" id="1183413"/>
    <lineage>
        <taxon>Bacteria</taxon>
        <taxon>Pseudomonadati</taxon>
        <taxon>Pseudomonadota</taxon>
        <taxon>Alphaproteobacteria</taxon>
        <taxon>Hyphomicrobiales</taxon>
        <taxon>Rhizobiaceae</taxon>
        <taxon>Rhizobium/Agrobacterium group</taxon>
        <taxon>Agrobacterium</taxon>
    </lineage>
</organism>
<accession>A0ABY3BWE3</accession>
<gene>
    <name evidence="1" type="ORF">EXN23_01005</name>
</gene>
<proteinExistence type="predicted"/>
<reference evidence="1 2" key="1">
    <citation type="journal article" date="2019" name="Appl. Microbiol. Biotechnol.">
        <title>Differential efficiency of wild type rhizogenic strains for rol gene transformation of plants.</title>
        <authorList>
            <person name="Desmet S."/>
            <person name="De Keyser E."/>
            <person name="Van Vaerenbergh J."/>
            <person name="Baeyen S."/>
            <person name="Van Huylenbroeck J."/>
            <person name="Geelen D."/>
            <person name="Dhooghe E."/>
        </authorList>
    </citation>
    <scope>NUCLEOTIDE SEQUENCE [LARGE SCALE GENOMIC DNA]</scope>
    <source>
        <strain evidence="1 2">GBBC3283</strain>
    </source>
</reference>
<sequence length="157" mass="17424">MSEPVHIVEQIREAFTLLLDSAVGEEHVHQASRLANGFQADQYPLVVLSVTDTVIDRDQNNSIDTLNIDVDLKLSERTNAKRPEASLSAMRLKLQNALSARGDLGFGKYWNWKVDSLAGHTFEPMADHPNSFAIAAVLPVSFTIQVRTDDYSTNLIS</sequence>
<dbReference type="EMBL" id="SGNZ01000001">
    <property type="protein sequence ID" value="TRA96848.1"/>
    <property type="molecule type" value="Genomic_DNA"/>
</dbReference>
<evidence type="ECO:0008006" key="3">
    <source>
        <dbReference type="Google" id="ProtNLM"/>
    </source>
</evidence>
<keyword evidence="2" id="KW-1185">Reference proteome</keyword>
<comment type="caution">
    <text evidence="1">The sequence shown here is derived from an EMBL/GenBank/DDBJ whole genome shotgun (WGS) entry which is preliminary data.</text>
</comment>
<protein>
    <recommendedName>
        <fullName evidence="3">DUF3168 domain-containing protein</fullName>
    </recommendedName>
</protein>
<name>A0ABY3BWE3_9HYPH</name>
<evidence type="ECO:0000313" key="1">
    <source>
        <dbReference type="EMBL" id="TRA96848.1"/>
    </source>
</evidence>
<evidence type="ECO:0000313" key="2">
    <source>
        <dbReference type="Proteomes" id="UP000319481"/>
    </source>
</evidence>
<dbReference type="Proteomes" id="UP000319481">
    <property type="component" value="Unassembled WGS sequence"/>
</dbReference>
<dbReference type="RefSeq" id="WP_142911552.1">
    <property type="nucleotide sequence ID" value="NZ_JAPZLP010000001.1"/>
</dbReference>